<comment type="caution">
    <text evidence="4">The sequence shown here is derived from an EMBL/GenBank/DDBJ whole genome shotgun (WGS) entry which is preliminary data.</text>
</comment>
<keyword evidence="3" id="KW-0472">Membrane</keyword>
<evidence type="ECO:0000256" key="1">
    <source>
        <dbReference type="ARBA" id="ARBA00004241"/>
    </source>
</evidence>
<dbReference type="OrthoDB" id="1653576at2"/>
<dbReference type="NCBIfam" id="TIGR02532">
    <property type="entry name" value="IV_pilin_GFxxxE"/>
    <property type="match status" value="1"/>
</dbReference>
<keyword evidence="5" id="KW-1185">Reference proteome</keyword>
<comment type="subcellular location">
    <subcellularLocation>
        <location evidence="1">Cell surface</location>
    </subcellularLocation>
</comment>
<dbReference type="EMBL" id="MTJL01000044">
    <property type="protein sequence ID" value="OMH99935.1"/>
    <property type="molecule type" value="Genomic_DNA"/>
</dbReference>
<dbReference type="GO" id="GO:0009986">
    <property type="term" value="C:cell surface"/>
    <property type="evidence" value="ECO:0007669"/>
    <property type="project" value="UniProtKB-SubCell"/>
</dbReference>
<dbReference type="Proteomes" id="UP000187367">
    <property type="component" value="Unassembled WGS sequence"/>
</dbReference>
<evidence type="ECO:0000256" key="2">
    <source>
        <dbReference type="ARBA" id="ARBA00023287"/>
    </source>
</evidence>
<accession>A0A1R1QAQ1</accession>
<accession>A0A1R1RUH1</accession>
<dbReference type="NCBIfam" id="NF040982">
    <property type="entry name" value="ComGD"/>
    <property type="match status" value="1"/>
</dbReference>
<keyword evidence="3" id="KW-0812">Transmembrane</keyword>
<dbReference type="InterPro" id="IPR045584">
    <property type="entry name" value="Pilin-like"/>
</dbReference>
<keyword evidence="2" id="KW-0178">Competence</keyword>
<dbReference type="AlphaFoldDB" id="A0A1R1RUH1"/>
<name>A0A1R1RUH1_9BACI</name>
<dbReference type="Pfam" id="PF07963">
    <property type="entry name" value="N_methyl"/>
    <property type="match status" value="1"/>
</dbReference>
<dbReference type="SUPFAM" id="SSF54523">
    <property type="entry name" value="Pili subunits"/>
    <property type="match status" value="1"/>
</dbReference>
<keyword evidence="3" id="KW-1133">Transmembrane helix</keyword>
<feature type="transmembrane region" description="Helical" evidence="3">
    <location>
        <begin position="12"/>
        <end position="33"/>
    </location>
</feature>
<evidence type="ECO:0000256" key="3">
    <source>
        <dbReference type="SAM" id="Phobius"/>
    </source>
</evidence>
<dbReference type="InterPro" id="IPR016785">
    <property type="entry name" value="ComGD"/>
</dbReference>
<gene>
    <name evidence="4" type="ORF">BW143_19640</name>
</gene>
<evidence type="ECO:0000313" key="5">
    <source>
        <dbReference type="Proteomes" id="UP000187367"/>
    </source>
</evidence>
<evidence type="ECO:0000313" key="4">
    <source>
        <dbReference type="EMBL" id="OMH99935.1"/>
    </source>
</evidence>
<dbReference type="InterPro" id="IPR012902">
    <property type="entry name" value="N_methyl_site"/>
</dbReference>
<dbReference type="GO" id="GO:0030420">
    <property type="term" value="P:establishment of competence for transformation"/>
    <property type="evidence" value="ECO:0007669"/>
    <property type="project" value="UniProtKB-KW"/>
</dbReference>
<reference evidence="4 5" key="1">
    <citation type="submission" date="2017-01" db="EMBL/GenBank/DDBJ databases">
        <title>Bacillus phylogenomics.</title>
        <authorList>
            <person name="Dunlap C."/>
        </authorList>
    </citation>
    <scope>NUCLEOTIDE SEQUENCE [LARGE SCALE GENOMIC DNA]</scope>
    <source>
        <strain evidence="4 5">NRRL B-41282</strain>
    </source>
</reference>
<protein>
    <submittedName>
        <fullName evidence="4">Chromosome partitioning protein ParA</fullName>
    </submittedName>
</protein>
<proteinExistence type="predicted"/>
<sequence>MDHKGFTLLESLTVLMISSIMMITLFSGLPPIYEKRVVQHFVSQLEEDLLYAQQTALAQNAKVKVHLDFDRFKYAIMPADEKADPYLVRTFDHKIAIKESTLRQHLTYSPNGVPNQGGKIVIDTPCASFQLTVYLGSGKINVQKK</sequence>
<organism evidence="4 5">
    <name type="scientific">Bacillus swezeyi</name>
    <dbReference type="NCBI Taxonomy" id="1925020"/>
    <lineage>
        <taxon>Bacteria</taxon>
        <taxon>Bacillati</taxon>
        <taxon>Bacillota</taxon>
        <taxon>Bacilli</taxon>
        <taxon>Bacillales</taxon>
        <taxon>Bacillaceae</taxon>
        <taxon>Bacillus</taxon>
    </lineage>
</organism>
<dbReference type="PROSITE" id="PS00409">
    <property type="entry name" value="PROKAR_NTER_METHYL"/>
    <property type="match status" value="1"/>
</dbReference>
<dbReference type="PIRSF" id="PIRSF021292">
    <property type="entry name" value="Competence_ComGD"/>
    <property type="match status" value="1"/>
</dbReference>